<sequence>MINIDSNISHKSGQIQDSETKFKQFAKDL</sequence>
<accession>A0A8J4PLT9</accession>
<organism evidence="1 2">
    <name type="scientific">Polysphondylium violaceum</name>
    <dbReference type="NCBI Taxonomy" id="133409"/>
    <lineage>
        <taxon>Eukaryota</taxon>
        <taxon>Amoebozoa</taxon>
        <taxon>Evosea</taxon>
        <taxon>Eumycetozoa</taxon>
        <taxon>Dictyostelia</taxon>
        <taxon>Dictyosteliales</taxon>
        <taxon>Dictyosteliaceae</taxon>
        <taxon>Polysphondylium</taxon>
    </lineage>
</organism>
<proteinExistence type="predicted"/>
<reference evidence="1" key="1">
    <citation type="submission" date="2020-01" db="EMBL/GenBank/DDBJ databases">
        <title>Development of genomics and gene disruption for Polysphondylium violaceum indicates a role for the polyketide synthase stlB in stalk morphogenesis.</title>
        <authorList>
            <person name="Narita B."/>
            <person name="Kawabe Y."/>
            <person name="Kin K."/>
            <person name="Saito T."/>
            <person name="Gibbs R."/>
            <person name="Kuspa A."/>
            <person name="Muzny D."/>
            <person name="Queller D."/>
            <person name="Richards S."/>
            <person name="Strassman J."/>
            <person name="Sucgang R."/>
            <person name="Worley K."/>
            <person name="Schaap P."/>
        </authorList>
    </citation>
    <scope>NUCLEOTIDE SEQUENCE</scope>
    <source>
        <strain evidence="1">QSvi11</strain>
    </source>
</reference>
<name>A0A8J4PLT9_9MYCE</name>
<feature type="non-terminal residue" evidence="1">
    <location>
        <position position="29"/>
    </location>
</feature>
<dbReference type="AlphaFoldDB" id="A0A8J4PLT9"/>
<dbReference type="EMBL" id="AJWJ01000670">
    <property type="protein sequence ID" value="KAF2069397.1"/>
    <property type="molecule type" value="Genomic_DNA"/>
</dbReference>
<protein>
    <submittedName>
        <fullName evidence="1">Uncharacterized protein</fullName>
    </submittedName>
</protein>
<evidence type="ECO:0000313" key="2">
    <source>
        <dbReference type="Proteomes" id="UP000695562"/>
    </source>
</evidence>
<gene>
    <name evidence="1" type="ORF">CYY_009281</name>
</gene>
<keyword evidence="2" id="KW-1185">Reference proteome</keyword>
<evidence type="ECO:0000313" key="1">
    <source>
        <dbReference type="EMBL" id="KAF2069397.1"/>
    </source>
</evidence>
<dbReference type="Proteomes" id="UP000695562">
    <property type="component" value="Unassembled WGS sequence"/>
</dbReference>
<comment type="caution">
    <text evidence="1">The sequence shown here is derived from an EMBL/GenBank/DDBJ whole genome shotgun (WGS) entry which is preliminary data.</text>
</comment>